<name>A0A8H6FN49_9LECA</name>
<dbReference type="Proteomes" id="UP000578531">
    <property type="component" value="Unassembled WGS sequence"/>
</dbReference>
<dbReference type="OrthoDB" id="2142040at2759"/>
<comment type="caution">
    <text evidence="2">The sequence shown here is derived from an EMBL/GenBank/DDBJ whole genome shotgun (WGS) entry which is preliminary data.</text>
</comment>
<feature type="compositionally biased region" description="Acidic residues" evidence="1">
    <location>
        <begin position="11"/>
        <end position="23"/>
    </location>
</feature>
<feature type="region of interest" description="Disordered" evidence="1">
    <location>
        <begin position="1"/>
        <end position="27"/>
    </location>
</feature>
<proteinExistence type="predicted"/>
<dbReference type="EMBL" id="JACCJC010000055">
    <property type="protein sequence ID" value="KAF6231608.1"/>
    <property type="molecule type" value="Genomic_DNA"/>
</dbReference>
<sequence>MATRVLTDGEQNPESENESDISDQVDAKKNKPAFRLIRKRIIEVAQKLDVVDVEPGRLDDQLKGRHKIYRDMVDTIKCKTELDLTETIYEKLLLSAIDKCLDHTKMEAQHRAKDGQDTNPALPVRSKTTGKGKQRQWSDDETLVTSSSRWNSLHANRSSTMQPSHESPLDDTRSTPIPEKGLQTRPPLDMH</sequence>
<dbReference type="AlphaFoldDB" id="A0A8H6FN49"/>
<feature type="compositionally biased region" description="Polar residues" evidence="1">
    <location>
        <begin position="143"/>
        <end position="165"/>
    </location>
</feature>
<gene>
    <name evidence="2" type="ORF">HO173_010140</name>
</gene>
<dbReference type="RefSeq" id="XP_037161040.1">
    <property type="nucleotide sequence ID" value="XM_037312026.1"/>
</dbReference>
<evidence type="ECO:0000313" key="3">
    <source>
        <dbReference type="Proteomes" id="UP000578531"/>
    </source>
</evidence>
<feature type="region of interest" description="Disordered" evidence="1">
    <location>
        <begin position="108"/>
        <end position="191"/>
    </location>
</feature>
<evidence type="ECO:0000313" key="2">
    <source>
        <dbReference type="EMBL" id="KAF6231608.1"/>
    </source>
</evidence>
<evidence type="ECO:0000256" key="1">
    <source>
        <dbReference type="SAM" id="MobiDB-lite"/>
    </source>
</evidence>
<accession>A0A8H6FN49</accession>
<organism evidence="2 3">
    <name type="scientific">Letharia columbiana</name>
    <dbReference type="NCBI Taxonomy" id="112416"/>
    <lineage>
        <taxon>Eukaryota</taxon>
        <taxon>Fungi</taxon>
        <taxon>Dikarya</taxon>
        <taxon>Ascomycota</taxon>
        <taxon>Pezizomycotina</taxon>
        <taxon>Lecanoromycetes</taxon>
        <taxon>OSLEUM clade</taxon>
        <taxon>Lecanoromycetidae</taxon>
        <taxon>Lecanorales</taxon>
        <taxon>Lecanorineae</taxon>
        <taxon>Parmeliaceae</taxon>
        <taxon>Letharia</taxon>
    </lineage>
</organism>
<protein>
    <submittedName>
        <fullName evidence="2">Uncharacterized protein</fullName>
    </submittedName>
</protein>
<dbReference type="GeneID" id="59291787"/>
<keyword evidence="3" id="KW-1185">Reference proteome</keyword>
<reference evidence="2 3" key="1">
    <citation type="journal article" date="2020" name="Genomics">
        <title>Complete, high-quality genomes from long-read metagenomic sequencing of two wolf lichen thalli reveals enigmatic genome architecture.</title>
        <authorList>
            <person name="McKenzie S.K."/>
            <person name="Walston R.F."/>
            <person name="Allen J.L."/>
        </authorList>
    </citation>
    <scope>NUCLEOTIDE SEQUENCE [LARGE SCALE GENOMIC DNA]</scope>
    <source>
        <strain evidence="2">WasteWater2</strain>
    </source>
</reference>